<dbReference type="EMBL" id="SRRT01000012">
    <property type="protein sequence ID" value="TGN72340.1"/>
    <property type="molecule type" value="Genomic_DNA"/>
</dbReference>
<dbReference type="Proteomes" id="UP000298159">
    <property type="component" value="Unassembled WGS sequence"/>
</dbReference>
<keyword evidence="2" id="KW-1185">Reference proteome</keyword>
<dbReference type="RefSeq" id="WP_135788836.1">
    <property type="nucleotide sequence ID" value="NZ_SRRT01000012.1"/>
</dbReference>
<organism evidence="1 2">
    <name type="scientific">Streptomyces bauhiniae</name>
    <dbReference type="NCBI Taxonomy" id="2340725"/>
    <lineage>
        <taxon>Bacteria</taxon>
        <taxon>Bacillati</taxon>
        <taxon>Actinomycetota</taxon>
        <taxon>Actinomycetes</taxon>
        <taxon>Kitasatosporales</taxon>
        <taxon>Streptomycetaceae</taxon>
        <taxon>Streptomyces</taxon>
    </lineage>
</organism>
<protein>
    <submittedName>
        <fullName evidence="1">Uncharacterized protein</fullName>
    </submittedName>
</protein>
<reference evidence="1 2" key="1">
    <citation type="submission" date="2019-04" db="EMBL/GenBank/DDBJ databases">
        <title>Streptomyces sp. nov. Bv016 isolated from bark of Buahinia variegata.</title>
        <authorList>
            <person name="Kanchanasin P."/>
            <person name="Tanasupawat S."/>
            <person name="Yuki M."/>
            <person name="Kudo T."/>
        </authorList>
    </citation>
    <scope>NUCLEOTIDE SEQUENCE [LARGE SCALE GENOMIC DNA]</scope>
    <source>
        <strain evidence="1 2">Bv016</strain>
    </source>
</reference>
<name>A0A4Z1CU17_9ACTN</name>
<evidence type="ECO:0000313" key="2">
    <source>
        <dbReference type="Proteomes" id="UP000298159"/>
    </source>
</evidence>
<gene>
    <name evidence="1" type="ORF">E5083_30075</name>
</gene>
<evidence type="ECO:0000313" key="1">
    <source>
        <dbReference type="EMBL" id="TGN72340.1"/>
    </source>
</evidence>
<sequence length="101" mass="11102">MYLVHVHVQPPVHGVLLPTGTADAVAACGRDVTGVEHVVVHADTHPHPVIGVYISAATLQAAEETAVTLWRRTLLHHHWLHSWTLLRAEVPLIPIDADWPL</sequence>
<dbReference type="GeneID" id="95451822"/>
<proteinExistence type="predicted"/>
<accession>A0A4Z1CU17</accession>
<comment type="caution">
    <text evidence="1">The sequence shown here is derived from an EMBL/GenBank/DDBJ whole genome shotgun (WGS) entry which is preliminary data.</text>
</comment>
<dbReference type="AlphaFoldDB" id="A0A4Z1CU17"/>